<sequence length="126" mass="14225">MSDDIFSTHGFTTDDPYPGTTARPSDNTPYTFYTYAYSPAANTSNGPPLVRELHEEAHHQFPGNQSHAEKHPKESCRSPAARGECKFDGTDFPDWLPLNPFKRADEPFTFPFPEVSNPWEKQPIPP</sequence>
<organism evidence="2 3">
    <name type="scientific">Panaeolus cyanescens</name>
    <dbReference type="NCBI Taxonomy" id="181874"/>
    <lineage>
        <taxon>Eukaryota</taxon>
        <taxon>Fungi</taxon>
        <taxon>Dikarya</taxon>
        <taxon>Basidiomycota</taxon>
        <taxon>Agaricomycotina</taxon>
        <taxon>Agaricomycetes</taxon>
        <taxon>Agaricomycetidae</taxon>
        <taxon>Agaricales</taxon>
        <taxon>Agaricineae</taxon>
        <taxon>Galeropsidaceae</taxon>
        <taxon>Panaeolus</taxon>
    </lineage>
</organism>
<evidence type="ECO:0000256" key="1">
    <source>
        <dbReference type="SAM" id="MobiDB-lite"/>
    </source>
</evidence>
<dbReference type="AlphaFoldDB" id="A0A409YIA3"/>
<evidence type="ECO:0000313" key="3">
    <source>
        <dbReference type="Proteomes" id="UP000284842"/>
    </source>
</evidence>
<keyword evidence="3" id="KW-1185">Reference proteome</keyword>
<accession>A0A409YIA3</accession>
<gene>
    <name evidence="2" type="ORF">CVT24_002269</name>
</gene>
<name>A0A409YIA3_9AGAR</name>
<reference evidence="2 3" key="1">
    <citation type="journal article" date="2018" name="Evol. Lett.">
        <title>Horizontal gene cluster transfer increased hallucinogenic mushroom diversity.</title>
        <authorList>
            <person name="Reynolds H.T."/>
            <person name="Vijayakumar V."/>
            <person name="Gluck-Thaler E."/>
            <person name="Korotkin H.B."/>
            <person name="Matheny P.B."/>
            <person name="Slot J.C."/>
        </authorList>
    </citation>
    <scope>NUCLEOTIDE SEQUENCE [LARGE SCALE GENOMIC DNA]</scope>
    <source>
        <strain evidence="2 3">2629</strain>
    </source>
</reference>
<protein>
    <submittedName>
        <fullName evidence="2">Uncharacterized protein</fullName>
    </submittedName>
</protein>
<proteinExistence type="predicted"/>
<feature type="compositionally biased region" description="Basic and acidic residues" evidence="1">
    <location>
        <begin position="67"/>
        <end position="76"/>
    </location>
</feature>
<feature type="region of interest" description="Disordered" evidence="1">
    <location>
        <begin position="43"/>
        <end position="83"/>
    </location>
</feature>
<dbReference type="EMBL" id="NHTK01001149">
    <property type="protein sequence ID" value="PPR02759.1"/>
    <property type="molecule type" value="Genomic_DNA"/>
</dbReference>
<dbReference type="Proteomes" id="UP000284842">
    <property type="component" value="Unassembled WGS sequence"/>
</dbReference>
<comment type="caution">
    <text evidence="2">The sequence shown here is derived from an EMBL/GenBank/DDBJ whole genome shotgun (WGS) entry which is preliminary data.</text>
</comment>
<dbReference type="InParanoid" id="A0A409YIA3"/>
<evidence type="ECO:0000313" key="2">
    <source>
        <dbReference type="EMBL" id="PPR02759.1"/>
    </source>
</evidence>
<feature type="region of interest" description="Disordered" evidence="1">
    <location>
        <begin position="1"/>
        <end position="25"/>
    </location>
</feature>